<evidence type="ECO:0000256" key="6">
    <source>
        <dbReference type="ARBA" id="ARBA00047292"/>
    </source>
</evidence>
<evidence type="ECO:0000256" key="7">
    <source>
        <dbReference type="ARBA" id="ARBA00047454"/>
    </source>
</evidence>
<dbReference type="SMART" id="SM00133">
    <property type="entry name" value="S_TK_X"/>
    <property type="match status" value="1"/>
</dbReference>
<evidence type="ECO:0000256" key="9">
    <source>
        <dbReference type="ARBA" id="ARBA00048679"/>
    </source>
</evidence>
<keyword evidence="2" id="KW-0808">Transferase</keyword>
<feature type="compositionally biased region" description="Acidic residues" evidence="12">
    <location>
        <begin position="301"/>
        <end position="319"/>
    </location>
</feature>
<dbReference type="Pfam" id="PF00069">
    <property type="entry name" value="Pkinase"/>
    <property type="match status" value="1"/>
</dbReference>
<keyword evidence="3 10" id="KW-0547">Nucleotide-binding</keyword>
<evidence type="ECO:0000256" key="5">
    <source>
        <dbReference type="ARBA" id="ARBA00022840"/>
    </source>
</evidence>
<evidence type="ECO:0000256" key="3">
    <source>
        <dbReference type="ARBA" id="ARBA00022741"/>
    </source>
</evidence>
<feature type="domain" description="Protein kinase" evidence="13">
    <location>
        <begin position="36"/>
        <end position="266"/>
    </location>
</feature>
<comment type="catalytic activity">
    <reaction evidence="9">
        <text>L-seryl-[protein] + ATP = O-phospho-L-seryl-[protein] + ADP + H(+)</text>
        <dbReference type="Rhea" id="RHEA:17989"/>
        <dbReference type="Rhea" id="RHEA-COMP:9863"/>
        <dbReference type="Rhea" id="RHEA-COMP:11604"/>
        <dbReference type="ChEBI" id="CHEBI:15378"/>
        <dbReference type="ChEBI" id="CHEBI:29999"/>
        <dbReference type="ChEBI" id="CHEBI:30616"/>
        <dbReference type="ChEBI" id="CHEBI:83421"/>
        <dbReference type="ChEBI" id="CHEBI:456216"/>
        <dbReference type="EC" id="2.7.11.1"/>
    </reaction>
</comment>
<dbReference type="InterPro" id="IPR000719">
    <property type="entry name" value="Prot_kinase_dom"/>
</dbReference>
<evidence type="ECO:0000256" key="2">
    <source>
        <dbReference type="ARBA" id="ARBA00022679"/>
    </source>
</evidence>
<dbReference type="InterPro" id="IPR011009">
    <property type="entry name" value="Kinase-like_dom_sf"/>
</dbReference>
<organism evidence="15 16">
    <name type="scientific">Diversispora eburnea</name>
    <dbReference type="NCBI Taxonomy" id="1213867"/>
    <lineage>
        <taxon>Eukaryota</taxon>
        <taxon>Fungi</taxon>
        <taxon>Fungi incertae sedis</taxon>
        <taxon>Mucoromycota</taxon>
        <taxon>Glomeromycotina</taxon>
        <taxon>Glomeromycetes</taxon>
        <taxon>Diversisporales</taxon>
        <taxon>Diversisporaceae</taxon>
        <taxon>Diversispora</taxon>
    </lineage>
</organism>
<sequence>MFFNLVSFTITTFIAYSALKKFQKKQQKQQPNLNNFEKLSTLGTGAYGRVHLCKYNQNYYAMKVLKKSKIVQFAQVEHTISEKNLLRDLENPFIVKLFWSFKDKYNLYLIQEYVIGGEIFTHLMKAQKFEVSIARFYASEVLLALEFLHQNGIIYRDLKPENVLLDINGHVKLIDFGFAKRINNEREYGYAAEWWAFGIFIYEILLGTPPFCGDSVFETYNLIIKGSLKFPKNFNRDAKIIIKKLLRVNETKRLNNAQDIREEKFFNGIDWDKIYNKEIEAPIRPSVQNSGDTKNYGKYSEEEEVLDSTEEYNDLFEDF</sequence>
<evidence type="ECO:0000256" key="4">
    <source>
        <dbReference type="ARBA" id="ARBA00022777"/>
    </source>
</evidence>
<dbReference type="PROSITE" id="PS00108">
    <property type="entry name" value="PROTEIN_KINASE_ST"/>
    <property type="match status" value="1"/>
</dbReference>
<keyword evidence="4" id="KW-0418">Kinase</keyword>
<dbReference type="PROSITE" id="PS51285">
    <property type="entry name" value="AGC_KINASE_CTER"/>
    <property type="match status" value="1"/>
</dbReference>
<evidence type="ECO:0000256" key="1">
    <source>
        <dbReference type="ARBA" id="ARBA00022527"/>
    </source>
</evidence>
<feature type="domain" description="AGC-kinase C-terminal" evidence="14">
    <location>
        <begin position="267"/>
        <end position="319"/>
    </location>
</feature>
<evidence type="ECO:0000259" key="14">
    <source>
        <dbReference type="PROSITE" id="PS51285"/>
    </source>
</evidence>
<dbReference type="PANTHER" id="PTHR24353:SF37">
    <property type="entry name" value="CAMP-DEPENDENT PROTEIN KINASE CATALYTIC SUBUNIT PRKX"/>
    <property type="match status" value="1"/>
</dbReference>
<evidence type="ECO:0000259" key="13">
    <source>
        <dbReference type="PROSITE" id="PS50011"/>
    </source>
</evidence>
<dbReference type="SMART" id="SM00220">
    <property type="entry name" value="S_TKc"/>
    <property type="match status" value="1"/>
</dbReference>
<comment type="catalytic activity">
    <reaction evidence="6">
        <text>L-threonyl-[protein] + ATP = O-phospho-L-threonyl-[protein] + ADP + H(+)</text>
        <dbReference type="Rhea" id="RHEA:46608"/>
        <dbReference type="Rhea" id="RHEA-COMP:11060"/>
        <dbReference type="Rhea" id="RHEA-COMP:11605"/>
        <dbReference type="ChEBI" id="CHEBI:15378"/>
        <dbReference type="ChEBI" id="CHEBI:30013"/>
        <dbReference type="ChEBI" id="CHEBI:30616"/>
        <dbReference type="ChEBI" id="CHEBI:61977"/>
        <dbReference type="ChEBI" id="CHEBI:456216"/>
        <dbReference type="EC" id="2.7.11.11"/>
    </reaction>
</comment>
<dbReference type="GO" id="GO:0005524">
    <property type="term" value="F:ATP binding"/>
    <property type="evidence" value="ECO:0007669"/>
    <property type="project" value="UniProtKB-UniRule"/>
</dbReference>
<dbReference type="Gene3D" id="1.10.510.10">
    <property type="entry name" value="Transferase(Phosphotransferase) domain 1"/>
    <property type="match status" value="2"/>
</dbReference>
<dbReference type="Proteomes" id="UP000789706">
    <property type="component" value="Unassembled WGS sequence"/>
</dbReference>
<evidence type="ECO:0000256" key="11">
    <source>
        <dbReference type="RuleBase" id="RU000304"/>
    </source>
</evidence>
<dbReference type="EMBL" id="CAJVPK010000806">
    <property type="protein sequence ID" value="CAG8550538.1"/>
    <property type="molecule type" value="Genomic_DNA"/>
</dbReference>
<dbReference type="PROSITE" id="PS50011">
    <property type="entry name" value="PROTEIN_KINASE_DOM"/>
    <property type="match status" value="1"/>
</dbReference>
<dbReference type="AlphaFoldDB" id="A0A9N9B2W4"/>
<keyword evidence="16" id="KW-1185">Reference proteome</keyword>
<dbReference type="FunFam" id="1.10.510.10:FF:000294">
    <property type="entry name" value="Serine/threonine-protein kinase OXI1"/>
    <property type="match status" value="1"/>
</dbReference>
<protein>
    <submittedName>
        <fullName evidence="15">3664_t:CDS:1</fullName>
    </submittedName>
</protein>
<evidence type="ECO:0000313" key="16">
    <source>
        <dbReference type="Proteomes" id="UP000789706"/>
    </source>
</evidence>
<comment type="catalytic activity">
    <reaction evidence="8">
        <text>L-threonyl-[protein] + ATP = O-phospho-L-threonyl-[protein] + ADP + H(+)</text>
        <dbReference type="Rhea" id="RHEA:46608"/>
        <dbReference type="Rhea" id="RHEA-COMP:11060"/>
        <dbReference type="Rhea" id="RHEA-COMP:11605"/>
        <dbReference type="ChEBI" id="CHEBI:15378"/>
        <dbReference type="ChEBI" id="CHEBI:30013"/>
        <dbReference type="ChEBI" id="CHEBI:30616"/>
        <dbReference type="ChEBI" id="CHEBI:61977"/>
        <dbReference type="ChEBI" id="CHEBI:456216"/>
        <dbReference type="EC" id="2.7.11.1"/>
    </reaction>
</comment>
<feature type="binding site" evidence="10">
    <location>
        <position position="63"/>
    </location>
    <ligand>
        <name>ATP</name>
        <dbReference type="ChEBI" id="CHEBI:30616"/>
    </ligand>
</feature>
<dbReference type="InterPro" id="IPR017441">
    <property type="entry name" value="Protein_kinase_ATP_BS"/>
</dbReference>
<reference evidence="15" key="1">
    <citation type="submission" date="2021-06" db="EMBL/GenBank/DDBJ databases">
        <authorList>
            <person name="Kallberg Y."/>
            <person name="Tangrot J."/>
            <person name="Rosling A."/>
        </authorList>
    </citation>
    <scope>NUCLEOTIDE SEQUENCE</scope>
    <source>
        <strain evidence="15">AZ414A</strain>
    </source>
</reference>
<keyword evidence="1 11" id="KW-0723">Serine/threonine-protein kinase</keyword>
<dbReference type="GO" id="GO:0004691">
    <property type="term" value="F:cAMP-dependent protein kinase activity"/>
    <property type="evidence" value="ECO:0007669"/>
    <property type="project" value="UniProtKB-EC"/>
</dbReference>
<keyword evidence="5 10" id="KW-0067">ATP-binding</keyword>
<evidence type="ECO:0000313" key="15">
    <source>
        <dbReference type="EMBL" id="CAG8550538.1"/>
    </source>
</evidence>
<comment type="similarity">
    <text evidence="11">Belongs to the protein kinase superfamily.</text>
</comment>
<evidence type="ECO:0000256" key="12">
    <source>
        <dbReference type="SAM" id="MobiDB-lite"/>
    </source>
</evidence>
<dbReference type="OrthoDB" id="63267at2759"/>
<proteinExistence type="inferred from homology"/>
<comment type="catalytic activity">
    <reaction evidence="7">
        <text>L-seryl-[protein] + ATP = O-phospho-L-seryl-[protein] + ADP + H(+)</text>
        <dbReference type="Rhea" id="RHEA:17989"/>
        <dbReference type="Rhea" id="RHEA-COMP:9863"/>
        <dbReference type="Rhea" id="RHEA-COMP:11604"/>
        <dbReference type="ChEBI" id="CHEBI:15378"/>
        <dbReference type="ChEBI" id="CHEBI:29999"/>
        <dbReference type="ChEBI" id="CHEBI:30616"/>
        <dbReference type="ChEBI" id="CHEBI:83421"/>
        <dbReference type="ChEBI" id="CHEBI:456216"/>
        <dbReference type="EC" id="2.7.11.11"/>
    </reaction>
</comment>
<name>A0A9N9B2W4_9GLOM</name>
<dbReference type="SUPFAM" id="SSF56112">
    <property type="entry name" value="Protein kinase-like (PK-like)"/>
    <property type="match status" value="1"/>
</dbReference>
<dbReference type="InterPro" id="IPR008271">
    <property type="entry name" value="Ser/Thr_kinase_AS"/>
</dbReference>
<dbReference type="InterPro" id="IPR000961">
    <property type="entry name" value="AGC-kinase_C"/>
</dbReference>
<dbReference type="PROSITE" id="PS00107">
    <property type="entry name" value="PROTEIN_KINASE_ATP"/>
    <property type="match status" value="1"/>
</dbReference>
<dbReference type="GO" id="GO:0005829">
    <property type="term" value="C:cytosol"/>
    <property type="evidence" value="ECO:0007669"/>
    <property type="project" value="TreeGrafter"/>
</dbReference>
<dbReference type="Gene3D" id="3.30.200.20">
    <property type="entry name" value="Phosphorylase Kinase, domain 1"/>
    <property type="match status" value="2"/>
</dbReference>
<feature type="region of interest" description="Disordered" evidence="12">
    <location>
        <begin position="286"/>
        <end position="319"/>
    </location>
</feature>
<gene>
    <name evidence="15" type="ORF">DEBURN_LOCUS7076</name>
</gene>
<dbReference type="PANTHER" id="PTHR24353">
    <property type="entry name" value="CYCLIC NUCLEOTIDE-DEPENDENT PROTEIN KINASE"/>
    <property type="match status" value="1"/>
</dbReference>
<comment type="caution">
    <text evidence="15">The sequence shown here is derived from an EMBL/GenBank/DDBJ whole genome shotgun (WGS) entry which is preliminary data.</text>
</comment>
<evidence type="ECO:0000256" key="8">
    <source>
        <dbReference type="ARBA" id="ARBA00047899"/>
    </source>
</evidence>
<evidence type="ECO:0000256" key="10">
    <source>
        <dbReference type="PROSITE-ProRule" id="PRU10141"/>
    </source>
</evidence>
<dbReference type="GO" id="GO:0005952">
    <property type="term" value="C:cAMP-dependent protein kinase complex"/>
    <property type="evidence" value="ECO:0007669"/>
    <property type="project" value="TreeGrafter"/>
</dbReference>
<accession>A0A9N9B2W4</accession>